<dbReference type="EMBL" id="CAEZZY010000020">
    <property type="protein sequence ID" value="CAB4773847.1"/>
    <property type="molecule type" value="Genomic_DNA"/>
</dbReference>
<proteinExistence type="predicted"/>
<protein>
    <submittedName>
        <fullName evidence="1">Unannotated protein</fullName>
    </submittedName>
</protein>
<dbReference type="EMBL" id="CAFBOU010000094">
    <property type="protein sequence ID" value="CAB4997416.1"/>
    <property type="molecule type" value="Genomic_DNA"/>
</dbReference>
<organism evidence="1">
    <name type="scientific">freshwater metagenome</name>
    <dbReference type="NCBI Taxonomy" id="449393"/>
    <lineage>
        <taxon>unclassified sequences</taxon>
        <taxon>metagenomes</taxon>
        <taxon>ecological metagenomes</taxon>
    </lineage>
</organism>
<dbReference type="AlphaFoldDB" id="A0A6J6VTG7"/>
<reference evidence="1" key="1">
    <citation type="submission" date="2020-05" db="EMBL/GenBank/DDBJ databases">
        <authorList>
            <person name="Chiriac C."/>
            <person name="Salcher M."/>
            <person name="Ghai R."/>
            <person name="Kavagutti S V."/>
        </authorList>
    </citation>
    <scope>NUCLEOTIDE SEQUENCE</scope>
</reference>
<accession>A0A6J6VTG7</accession>
<name>A0A6J6VTG7_9ZZZZ</name>
<evidence type="ECO:0000313" key="2">
    <source>
        <dbReference type="EMBL" id="CAB4997416.1"/>
    </source>
</evidence>
<evidence type="ECO:0000313" key="1">
    <source>
        <dbReference type="EMBL" id="CAB4773847.1"/>
    </source>
</evidence>
<sequence length="177" mass="18513">MPKLIFGLLITIVTGISSIFAGNISFTNANATVEYGQGIYQIAACDDWVRVNMIAGATGENGAPEGLSALTGLTISSLDTQACAGTEFTISAVDEENNPLPMYRVDGLSGLCSDFACPGPTEVKLQIDNFGNLTSSIASSLYVIDKDLNTADFTISFVNSAILANSVGRLNIQTTSL</sequence>
<gene>
    <name evidence="1" type="ORF">UFOPK2928_00318</name>
    <name evidence="2" type="ORF">UFOPK4010_00976</name>
</gene>